<dbReference type="GO" id="GO:0015171">
    <property type="term" value="F:amino acid transmembrane transporter activity"/>
    <property type="evidence" value="ECO:0007669"/>
    <property type="project" value="TreeGrafter"/>
</dbReference>
<evidence type="ECO:0008006" key="8">
    <source>
        <dbReference type="Google" id="ProtNLM"/>
    </source>
</evidence>
<feature type="transmembrane region" description="Helical" evidence="6">
    <location>
        <begin position="69"/>
        <end position="87"/>
    </location>
</feature>
<keyword evidence="5 6" id="KW-0472">Membrane</keyword>
<gene>
    <name evidence="7" type="ORF">MNBD_GAMMA02-1107</name>
</gene>
<accession>A0A3B0VZ02</accession>
<feature type="transmembrane region" description="Helical" evidence="6">
    <location>
        <begin position="141"/>
        <end position="166"/>
    </location>
</feature>
<evidence type="ECO:0000256" key="1">
    <source>
        <dbReference type="ARBA" id="ARBA00004651"/>
    </source>
</evidence>
<evidence type="ECO:0000256" key="4">
    <source>
        <dbReference type="ARBA" id="ARBA00022989"/>
    </source>
</evidence>
<feature type="transmembrane region" description="Helical" evidence="6">
    <location>
        <begin position="186"/>
        <end position="204"/>
    </location>
</feature>
<dbReference type="EMBL" id="UOFA01000187">
    <property type="protein sequence ID" value="VAW45383.1"/>
    <property type="molecule type" value="Genomic_DNA"/>
</dbReference>
<dbReference type="InterPro" id="IPR001123">
    <property type="entry name" value="LeuE-type"/>
</dbReference>
<dbReference type="PANTHER" id="PTHR30086">
    <property type="entry name" value="ARGININE EXPORTER PROTEIN ARGO"/>
    <property type="match status" value="1"/>
</dbReference>
<feature type="transmembrane region" description="Helical" evidence="6">
    <location>
        <begin position="42"/>
        <end position="63"/>
    </location>
</feature>
<organism evidence="7">
    <name type="scientific">hydrothermal vent metagenome</name>
    <dbReference type="NCBI Taxonomy" id="652676"/>
    <lineage>
        <taxon>unclassified sequences</taxon>
        <taxon>metagenomes</taxon>
        <taxon>ecological metagenomes</taxon>
    </lineage>
</organism>
<evidence type="ECO:0000256" key="2">
    <source>
        <dbReference type="ARBA" id="ARBA00022475"/>
    </source>
</evidence>
<keyword evidence="3 6" id="KW-0812">Transmembrane</keyword>
<evidence type="ECO:0000256" key="3">
    <source>
        <dbReference type="ARBA" id="ARBA00022692"/>
    </source>
</evidence>
<evidence type="ECO:0000313" key="7">
    <source>
        <dbReference type="EMBL" id="VAW45383.1"/>
    </source>
</evidence>
<evidence type="ECO:0000256" key="6">
    <source>
        <dbReference type="SAM" id="Phobius"/>
    </source>
</evidence>
<comment type="subcellular location">
    <subcellularLocation>
        <location evidence="1">Cell membrane</location>
        <topology evidence="1">Multi-pass membrane protein</topology>
    </subcellularLocation>
</comment>
<dbReference type="GO" id="GO:0005886">
    <property type="term" value="C:plasma membrane"/>
    <property type="evidence" value="ECO:0007669"/>
    <property type="project" value="UniProtKB-SubCell"/>
</dbReference>
<dbReference type="PANTHER" id="PTHR30086:SF20">
    <property type="entry name" value="ARGININE EXPORTER PROTEIN ARGO-RELATED"/>
    <property type="match status" value="1"/>
</dbReference>
<keyword evidence="2" id="KW-1003">Cell membrane</keyword>
<protein>
    <recommendedName>
        <fullName evidence="8">Threonine efflux protein</fullName>
    </recommendedName>
</protein>
<keyword evidence="4 6" id="KW-1133">Transmembrane helix</keyword>
<reference evidence="7" key="1">
    <citation type="submission" date="2018-06" db="EMBL/GenBank/DDBJ databases">
        <authorList>
            <person name="Zhirakovskaya E."/>
        </authorList>
    </citation>
    <scope>NUCLEOTIDE SEQUENCE</scope>
</reference>
<sequence length="205" mass="22643">MSAYFGFIVTSILLALTPGPDVLLVVAIAAKEGFKKALQFTLGLASGVIFHTLLIILGLSAIIIASSVAMKLIALFGAMYLLYLAWLTWWHRNDSISQTCIPKIQGSYYLRGVVMNISNPKVLLFFLALFPQFAQLDQPGYHWRIAVLGLIFILVTITVFGGLAYLTAKSTQNIMQNRQFKLGMDYVTVAIFVILAGLLLFTVFN</sequence>
<dbReference type="Pfam" id="PF01810">
    <property type="entry name" value="LysE"/>
    <property type="match status" value="1"/>
</dbReference>
<feature type="transmembrane region" description="Helical" evidence="6">
    <location>
        <begin position="6"/>
        <end position="30"/>
    </location>
</feature>
<proteinExistence type="predicted"/>
<evidence type="ECO:0000256" key="5">
    <source>
        <dbReference type="ARBA" id="ARBA00023136"/>
    </source>
</evidence>
<dbReference type="AlphaFoldDB" id="A0A3B0VZ02"/>
<name>A0A3B0VZ02_9ZZZZ</name>
<feature type="transmembrane region" description="Helical" evidence="6">
    <location>
        <begin position="108"/>
        <end position="129"/>
    </location>
</feature>